<dbReference type="InterPro" id="IPR047224">
    <property type="entry name" value="FAS_alpha_su_C"/>
</dbReference>
<evidence type="ECO:0000256" key="2">
    <source>
        <dbReference type="ARBA" id="ARBA00022553"/>
    </source>
</evidence>
<keyword evidence="1" id="KW-0596">Phosphopantetheine</keyword>
<keyword evidence="2" id="KW-0597">Phosphoprotein</keyword>
<evidence type="ECO:0000256" key="3">
    <source>
        <dbReference type="ARBA" id="ARBA00022679"/>
    </source>
</evidence>
<dbReference type="InterPro" id="IPR002539">
    <property type="entry name" value="MaoC-like_dom"/>
</dbReference>
<sequence length="3360" mass="374638">MDVKMKANYISTHTFTEEPLSIFKFLSLNKSKVFSIFGGQGSDALPELRSFYEEGNFHKDFFDVVFITLEEEFAGLSKDRANACLPHGFHLSEWLKQPELTPTSSQLSLCSYSVPLIFITQAAGLFRFLKEEGHWELLRSNVSGICGHSQGVYAGLLLSVSKNRESFLKNLSLILRAILHLAIRSQEEFPILEIDASYKRFIKPGEHPSPMAALQAEADKLVPILEKFNSERTAEDTVYLGLQNSERSVVLCGSAESLLDFREILSHSGFPDLDSWIFLNISAPFHCQLLRRVPVLLEEDLKRIGFDPKPEDLEIPLYDTRDGKNLKDEPGIALSLARMVVADPLDWKTCTKEFQSSDEKVLLLSFGPGTGIDKICASNLRGKSFLIENLDRDESFRSFQKSSSLSFPKSWEEFSPEIVRLPEGKEFLRNAYSVWAEHPPVFGGGMTPSTVEPDIIIAAAKEGYLVEWAGGGQVTEEIFRTRMERFRKELPAGKKIVINLLYLDAYLWNLQVPLVKKLKSEGAPIEGVTISAGIPDTDEAVRIIKDFESHGIWLNSFKPGTKAQIQQVISIAKKIPESTILMQIEGGAAGGHHSWEDLEELVSSTYAEIRNTPNLILAVGGGIAEPEDARRWLFGTWAKQRIMPVDAVFLGTRLMSAKECATSDKIKQSLVDLSGSIEWQTTKEGKIAGGVLSGRSGLGADIYYAHNTWTKVSALAEELTKGKEPDEARQNVLNRREELISLINSTAKPYFGDLEKMTYTDVLARYIELTCPGERLVSPEGEWPDHPFIDRSFRARLEELLYRFEERILTSDEKIHYSILTDSNELKKPEDILNKWKVEYSEGSEKLLLPEDRIFFLDVCKRPGKPVNFIPVLDEDLVKWIRSDSLWYSHCVGMDPDACAWIPGPKAVSGIRILNQPVASIFSDFINGIQPERRDKGIDWSDLFDNKDFIPGNLEFKDSDSGLGGSLRIPQEFEINSRDWIRSLSRLGKGFLSGVLNSPRIGREVTDLPLFFEAKTGRTYSWEISPTKELILLRVYEGENLKIELRLIDPISAQLEIFFSRPGDNLSIPFKRRFQLSTDRESFIAEDVEFRNQSILDFYSQSWKIDRSVLKTTSDFPELNSETVLDRESILNFRKATGELRRIDLRAEPVPSLGMGVTFAWKILMAPLFAFKDVNLFRLLHLSQSFKWNKTAGELKPGDRIRSKVRLVKASKSLVGTELFIAGAVYRGEQFICSFETGFLIRGSFGSIPYFDSLPIQKTIEIKSIAQRDVVSSLPWISGLKPAKELEIGSILRFSSKEKLSKEVDFRTTNYFVEGMIEKRTSGGFEPWGTFKLEEQLSSDQTSSFDRFFLSFAEAEAEVKLPKSYRVLSDIITAPSDMSDYSAASGDTNPIHTDDDFARIGGWDQRIVHGLWTSSQVLKLLTRDVCGGDSARLLSLEESFEAPVYLEEELRVEAFHTSQLKGNIILEIKVENRSGESKLSARAVIAPPKTGYVFTGQGSQSQGMGLKLMEEFSEARKVWERAEKTVTDELGFSLLEIVRDNPTSLRVGSKNWTHPKGVLHLTQFTQVALVTKSMADWEILKGRGYLVPDAPFAGHSLGEFSSLSARGFLGLENVIRIVYGRGLTMQELVPRDSEGRSPYGMSVVLGNRHVGLTEERILEVVEQIRVSTGLPLEVVNLNIRDKQYSVTGDLKALSEMEAKFKEIVRGKKTTIRLEGIDVPFHSRVLVSGVAEFRHTLESNIPSSSDFSELDGTYIPNLVAKPFSIQEEFLRLVSETSGSPILSEILKDSHKAVTDSELRRLLLIELLAYQFAMPVQWIKTQDVLFEQLKVRRLIDLGARGDLAGMARQTIREVPDHSSYEILHMEENRNSVFYELEDVPEAIWSPIRQSPQSDITTASPSSESLRQITTNTVESEPDRSSHEMDSGSGDEASVGLDRKDALLSLLSLKAGVRPEEISEEETVDSLFGGNSSKRNQVMADLGSEFRTPSLDGGHEKPIRELNRLLSEQSQYTQPGPYLRTAFEETLKKHFPPDFGRTEVFRHLKEERGLSESGIFEISVFLPLFARDGESIRKGPLSSIAISSRIGSAKEAARWLDKAVDIFAQSKGIRIHKASSAKGGRGGAKIDAAALEELERKYFGAEGVFSKNIRDLRSRLLGEDPFVQYLIRDLDLLNSARERSSGQSEIASIFDEKKIVTFQNSSQWAKKKLLQLLTEIADGRRTKMRSKEETYLSNHRSTLLAEVYEYWNKSEEFSKIQTKELRNSFVRSLLEKNNRSSSLPIFKVESAILRPRLEISNDGGWNYSEIEQQVNIREFLKSKVLLKTSPDFGNNFDLNTAFTNSFGEVLSSIVSEGISFSGKKVLVTGAGPNSIALETVQGLLAGGADVVLTTTSYSSQKVRLYKEVFQEFGSPGASLQIVPFSQGSLDDIRFLSEWLIAKNWEPDLLLPFGAIGEENAASQLDSSSLVSLQVMLLGVEKLIGVLGRSRRSLGPDASPLNVILPLSPNHGIFGKDGLYAETKLGLEALFRKKFSESEDWGKNTRIIGCVIGWVRGTGLMEANDLVAEALEKETDVFTFSKRDMGTLISSLAYYSLNNRKIDILKAYFTGGLESQPNLGATLAKIRSNIILEAKNKRESSQLLSEILPQKIRAKRIHPLPKEVFSFPSVPTDRELKSYGDLTHLDPTNLICVVGFAEIGPGGNSVSRWELEKSGILSLEGALELAWTMGMVKYQASDKGRSWTDAETGDAIQEWEAKSRYEKPILENTGIRFIDASSRGFDPNSLISFVDVVLEDDFFLPVSNSSEAEDFHRAEPDSTEVYFDSEKDKWFIKRKKGSLIKVKKALGVNRKVAGQIPKGWDPTRYGLPKDLTKQVDEITLYNLYCTCEAFLRSGMEPLELYAYLHPGLVGSTVGSGMGGMSKMKRMFQDFLLGQERQHDALQESLINVTAAWALTSYVGAYGPVQTPVAACATAGVSLEMAMNIIRDGKARFMLAGAFDDFSEEGLIGFGDMQATADSVEMEASGIAASGICRPNDIRRNGFVEAHGGGVILLARGDLALEAGLPVYGILAYAGSKTDGIQASIPAPGLGLLSLGAESKGTSQVWNVEQRKKALISWKQEKERMISSFGDGGKELFEEVQTLLSGKFQPGGDGVSPIRSALAAFGLTVDDIGVAYKHDTSTKANDKNENKLLYSLLSKLGRTPGNLLPIVSQKSLTGHSKGGAAAWQTVGVLQTLEEGIVTGNRNLEEVDPDMNAFSFLTFTDQSIRYGKHKLKAGMLTTLGFGHVGALCVFVHSDFFLATLSPEQRQNYLSIRKEREISGRNRYHEIRMGIGKPMYERKTKSYFDEEEVSLLLDSSFRKAKSSVSSK</sequence>
<evidence type="ECO:0000256" key="5">
    <source>
        <dbReference type="ARBA" id="ARBA00022857"/>
    </source>
</evidence>
<dbReference type="InterPro" id="IPR032088">
    <property type="entry name" value="SAT"/>
</dbReference>
<organism evidence="9 10">
    <name type="scientific">Leptospira fainei serovar Hurstbridge str. BUT 6</name>
    <dbReference type="NCBI Taxonomy" id="1193011"/>
    <lineage>
        <taxon>Bacteria</taxon>
        <taxon>Pseudomonadati</taxon>
        <taxon>Spirochaetota</taxon>
        <taxon>Spirochaetia</taxon>
        <taxon>Leptospirales</taxon>
        <taxon>Leptospiraceae</taxon>
        <taxon>Leptospira</taxon>
    </lineage>
</organism>
<dbReference type="GO" id="GO:0004312">
    <property type="term" value="F:fatty acid synthase activity"/>
    <property type="evidence" value="ECO:0007669"/>
    <property type="project" value="InterPro"/>
</dbReference>
<dbReference type="PANTHER" id="PTHR10982">
    <property type="entry name" value="MALONYL COA-ACYL CARRIER PROTEIN TRANSACYLASE"/>
    <property type="match status" value="1"/>
</dbReference>
<dbReference type="InterPro" id="IPR014031">
    <property type="entry name" value="Ketoacyl_synth_C"/>
</dbReference>
<reference evidence="9" key="1">
    <citation type="submission" date="2013-04" db="EMBL/GenBank/DDBJ databases">
        <authorList>
            <person name="Harkins D.M."/>
            <person name="Durkin A.S."/>
            <person name="Selengut J.D."/>
            <person name="Sanka R."/>
            <person name="DePew J."/>
            <person name="Purushe J."/>
            <person name="Ahmed A."/>
            <person name="van der Linden H."/>
            <person name="Goris M.G.A."/>
            <person name="Hartskeerl R.A."/>
            <person name="Vinetz J.M."/>
            <person name="Sutton G.G."/>
            <person name="Nelson W.C."/>
            <person name="Fouts D.E."/>
        </authorList>
    </citation>
    <scope>NUCLEOTIDE SEQUENCE [LARGE SCALE GENOMIC DNA]</scope>
    <source>
        <strain evidence="9">BUT 6</strain>
    </source>
</reference>
<dbReference type="InterPro" id="IPR050830">
    <property type="entry name" value="Fungal_FAS"/>
</dbReference>
<dbReference type="InterPro" id="IPR014030">
    <property type="entry name" value="Ketoacyl_synth_N"/>
</dbReference>
<dbReference type="Pfam" id="PF18314">
    <property type="entry name" value="FAS_I_H"/>
    <property type="match status" value="1"/>
</dbReference>
<dbReference type="Pfam" id="PF01575">
    <property type="entry name" value="MaoC_dehydratas"/>
    <property type="match status" value="1"/>
</dbReference>
<proteinExistence type="predicted"/>
<evidence type="ECO:0000313" key="10">
    <source>
        <dbReference type="Proteomes" id="UP000014540"/>
    </source>
</evidence>
<dbReference type="InterPro" id="IPR029069">
    <property type="entry name" value="HotDog_dom_sf"/>
</dbReference>
<dbReference type="Gene3D" id="6.10.140.1400">
    <property type="match status" value="1"/>
</dbReference>
<evidence type="ECO:0000259" key="8">
    <source>
        <dbReference type="PROSITE" id="PS52004"/>
    </source>
</evidence>
<dbReference type="Gene3D" id="3.10.129.10">
    <property type="entry name" value="Hotdog Thioesterase"/>
    <property type="match status" value="1"/>
</dbReference>
<evidence type="ECO:0000256" key="4">
    <source>
        <dbReference type="ARBA" id="ARBA00022801"/>
    </source>
</evidence>
<dbReference type="InterPro" id="IPR016035">
    <property type="entry name" value="Acyl_Trfase/lysoPLipase"/>
</dbReference>
<dbReference type="Pfam" id="PF00109">
    <property type="entry name" value="ketoacyl-synt"/>
    <property type="match status" value="1"/>
</dbReference>
<feature type="compositionally biased region" description="Polar residues" evidence="7">
    <location>
        <begin position="1885"/>
        <end position="1912"/>
    </location>
</feature>
<dbReference type="GO" id="GO:0008897">
    <property type="term" value="F:holo-[acyl-carrier-protein] synthase activity"/>
    <property type="evidence" value="ECO:0007669"/>
    <property type="project" value="InterPro"/>
</dbReference>
<dbReference type="PROSITE" id="PS52004">
    <property type="entry name" value="KS3_2"/>
    <property type="match status" value="1"/>
</dbReference>
<keyword evidence="3" id="KW-0808">Transferase</keyword>
<dbReference type="InterPro" id="IPR003965">
    <property type="entry name" value="Fatty_acid_synthase"/>
</dbReference>
<dbReference type="InterPro" id="IPR001227">
    <property type="entry name" value="Ac_transferase_dom_sf"/>
</dbReference>
<dbReference type="GO" id="GO:0005835">
    <property type="term" value="C:fatty acid synthase complex"/>
    <property type="evidence" value="ECO:0007669"/>
    <property type="project" value="InterPro"/>
</dbReference>
<evidence type="ECO:0000256" key="7">
    <source>
        <dbReference type="SAM" id="MobiDB-lite"/>
    </source>
</evidence>
<dbReference type="Gene3D" id="3.40.366.10">
    <property type="entry name" value="Malonyl-Coenzyme A Acyl Carrier Protein, domain 2"/>
    <property type="match status" value="3"/>
</dbReference>
<keyword evidence="4" id="KW-0378">Hydrolase</keyword>
<evidence type="ECO:0000313" key="9">
    <source>
        <dbReference type="EMBL" id="EPG73974.1"/>
    </source>
</evidence>
<dbReference type="GO" id="GO:0004315">
    <property type="term" value="F:3-oxoacyl-[acyl-carrier-protein] synthase activity"/>
    <property type="evidence" value="ECO:0007669"/>
    <property type="project" value="InterPro"/>
</dbReference>
<dbReference type="SMART" id="SM00827">
    <property type="entry name" value="PKS_AT"/>
    <property type="match status" value="1"/>
</dbReference>
<dbReference type="Gene3D" id="3.40.47.10">
    <property type="match status" value="1"/>
</dbReference>
<dbReference type="InterPro" id="IPR016039">
    <property type="entry name" value="Thiolase-like"/>
</dbReference>
<protein>
    <submittedName>
        <fullName evidence="9">Beta-ketoacyl synthase</fullName>
    </submittedName>
</protein>
<dbReference type="Gene3D" id="3.40.50.720">
    <property type="entry name" value="NAD(P)-binding Rossmann-like Domain"/>
    <property type="match status" value="2"/>
</dbReference>
<dbReference type="Proteomes" id="UP000014540">
    <property type="component" value="Unassembled WGS sequence"/>
</dbReference>
<name>S3V046_9LEPT</name>
<dbReference type="InterPro" id="IPR018201">
    <property type="entry name" value="Ketoacyl_synth_AS"/>
</dbReference>
<dbReference type="PANTHER" id="PTHR10982:SF21">
    <property type="entry name" value="FATTY ACID SYNTHASE SUBUNIT BETA"/>
    <property type="match status" value="1"/>
</dbReference>
<keyword evidence="5" id="KW-0521">NADP</keyword>
<dbReference type="Pfam" id="PF18325">
    <property type="entry name" value="Fas_alpha_ACP"/>
    <property type="match status" value="1"/>
</dbReference>
<keyword evidence="6" id="KW-0560">Oxidoreductase</keyword>
<evidence type="ECO:0000256" key="6">
    <source>
        <dbReference type="ARBA" id="ARBA00023002"/>
    </source>
</evidence>
<dbReference type="InterPro" id="IPR013785">
    <property type="entry name" value="Aldolase_TIM"/>
</dbReference>
<dbReference type="InterPro" id="IPR020841">
    <property type="entry name" value="PKS_Beta-ketoAc_synthase_dom"/>
</dbReference>
<evidence type="ECO:0000256" key="1">
    <source>
        <dbReference type="ARBA" id="ARBA00022450"/>
    </source>
</evidence>
<gene>
    <name evidence="9" type="ORF">LEP1GSC058_3702</name>
</gene>
<dbReference type="GO" id="GO:0016787">
    <property type="term" value="F:hydrolase activity"/>
    <property type="evidence" value="ECO:0007669"/>
    <property type="project" value="UniProtKB-KW"/>
</dbReference>
<dbReference type="EMBL" id="AKWZ02000010">
    <property type="protein sequence ID" value="EPG73974.1"/>
    <property type="molecule type" value="Genomic_DNA"/>
</dbReference>
<dbReference type="Gene3D" id="1.20.930.70">
    <property type="match status" value="1"/>
</dbReference>
<dbReference type="InterPro" id="IPR013565">
    <property type="entry name" value="Fas1/AflB-like_central"/>
</dbReference>
<dbReference type="FunFam" id="3.40.366.10:FF:000009">
    <property type="entry name" value="Fatty acid synthase Fas"/>
    <property type="match status" value="1"/>
</dbReference>
<dbReference type="Gene3D" id="3.90.25.70">
    <property type="match status" value="1"/>
</dbReference>
<dbReference type="SUPFAM" id="SSF52151">
    <property type="entry name" value="FabD/lysophospholipase-like"/>
    <property type="match status" value="2"/>
</dbReference>
<dbReference type="InterPro" id="IPR040899">
    <property type="entry name" value="Fas_alpha_ACP"/>
</dbReference>
<dbReference type="SUPFAM" id="SSF54637">
    <property type="entry name" value="Thioesterase/thiol ester dehydrase-isomerase"/>
    <property type="match status" value="1"/>
</dbReference>
<comment type="caution">
    <text evidence="9">The sequence shown here is derived from an EMBL/GenBank/DDBJ whole genome shotgun (WGS) entry which is preliminary data.</text>
</comment>
<dbReference type="InterPro" id="IPR041550">
    <property type="entry name" value="FASI_helical"/>
</dbReference>
<keyword evidence="10" id="KW-1185">Reference proteome</keyword>
<dbReference type="Pfam" id="PF16073">
    <property type="entry name" value="SAT"/>
    <property type="match status" value="1"/>
</dbReference>
<feature type="compositionally biased region" description="Basic and acidic residues" evidence="7">
    <location>
        <begin position="1914"/>
        <end position="1923"/>
    </location>
</feature>
<dbReference type="GO" id="GO:0004318">
    <property type="term" value="F:enoyl-[acyl-carrier-protein] reductase (NADH) activity"/>
    <property type="evidence" value="ECO:0007669"/>
    <property type="project" value="InterPro"/>
</dbReference>
<dbReference type="InterPro" id="IPR014043">
    <property type="entry name" value="Acyl_transferase_dom"/>
</dbReference>
<dbReference type="InterPro" id="IPR036291">
    <property type="entry name" value="NAD(P)-bd_dom_sf"/>
</dbReference>
<dbReference type="Pfam" id="PF02801">
    <property type="entry name" value="Ketoacyl-synt_C"/>
    <property type="match status" value="1"/>
</dbReference>
<dbReference type="PROSITE" id="PS00606">
    <property type="entry name" value="KS3_1"/>
    <property type="match status" value="1"/>
</dbReference>
<dbReference type="SUPFAM" id="SSF51412">
    <property type="entry name" value="Inosine monophosphate dehydrogenase (IMPDH)"/>
    <property type="match status" value="1"/>
</dbReference>
<feature type="domain" description="Ketosynthase family 3 (KS3)" evidence="8">
    <location>
        <begin position="2780"/>
        <end position="3286"/>
    </location>
</feature>
<dbReference type="GO" id="GO:0006633">
    <property type="term" value="P:fatty acid biosynthetic process"/>
    <property type="evidence" value="ECO:0007669"/>
    <property type="project" value="InterPro"/>
</dbReference>
<dbReference type="Gene3D" id="3.20.20.70">
    <property type="entry name" value="Aldolase class I"/>
    <property type="match status" value="1"/>
</dbReference>
<dbReference type="Pfam" id="PF08354">
    <property type="entry name" value="Fas1-AflB-like_hel"/>
    <property type="match status" value="1"/>
</dbReference>
<dbReference type="PRINTS" id="PR01483">
    <property type="entry name" value="FASYNTHASE"/>
</dbReference>
<dbReference type="Pfam" id="PF00698">
    <property type="entry name" value="Acyl_transf_1"/>
    <property type="match status" value="1"/>
</dbReference>
<feature type="region of interest" description="Disordered" evidence="7">
    <location>
        <begin position="1883"/>
        <end position="1932"/>
    </location>
</feature>
<dbReference type="SUPFAM" id="SSF51735">
    <property type="entry name" value="NAD(P)-binding Rossmann-fold domains"/>
    <property type="match status" value="1"/>
</dbReference>
<dbReference type="STRING" id="1193011.LEP1GSC058_3702"/>
<dbReference type="CDD" id="cd00828">
    <property type="entry name" value="elong_cond_enzymes"/>
    <property type="match status" value="1"/>
</dbReference>
<dbReference type="SUPFAM" id="SSF53901">
    <property type="entry name" value="Thiolase-like"/>
    <property type="match status" value="2"/>
</dbReference>
<accession>S3V046</accession>
<dbReference type="SMART" id="SM00825">
    <property type="entry name" value="PKS_KS"/>
    <property type="match status" value="1"/>
</dbReference>